<dbReference type="RefSeq" id="WP_148767921.1">
    <property type="nucleotide sequence ID" value="NZ_VSRQ01000012.1"/>
</dbReference>
<dbReference type="AlphaFoldDB" id="A0A5D3F4R3"/>
<organism evidence="1 2">
    <name type="scientific">Actinomadura decatromicini</name>
    <dbReference type="NCBI Taxonomy" id="2604572"/>
    <lineage>
        <taxon>Bacteria</taxon>
        <taxon>Bacillati</taxon>
        <taxon>Actinomycetota</taxon>
        <taxon>Actinomycetes</taxon>
        <taxon>Streptosporangiales</taxon>
        <taxon>Thermomonosporaceae</taxon>
        <taxon>Actinomadura</taxon>
    </lineage>
</organism>
<keyword evidence="2" id="KW-1185">Reference proteome</keyword>
<name>A0A5D3F4R3_9ACTN</name>
<protein>
    <submittedName>
        <fullName evidence="1">Uncharacterized protein</fullName>
    </submittedName>
</protein>
<dbReference type="Proteomes" id="UP000323505">
    <property type="component" value="Unassembled WGS sequence"/>
</dbReference>
<reference evidence="1 2" key="1">
    <citation type="submission" date="2019-08" db="EMBL/GenBank/DDBJ databases">
        <title>Actinomadura sp. nov. CYP1-5 isolated from mountain soil.</title>
        <authorList>
            <person name="Songsumanus A."/>
            <person name="Kuncharoen N."/>
            <person name="Kudo T."/>
            <person name="Yuki M."/>
            <person name="Igarashi Y."/>
            <person name="Tanasupawat S."/>
        </authorList>
    </citation>
    <scope>NUCLEOTIDE SEQUENCE [LARGE SCALE GENOMIC DNA]</scope>
    <source>
        <strain evidence="1 2">CYP1-5</strain>
    </source>
</reference>
<gene>
    <name evidence="1" type="ORF">FXF68_39395</name>
</gene>
<evidence type="ECO:0000313" key="1">
    <source>
        <dbReference type="EMBL" id="TYK43281.1"/>
    </source>
</evidence>
<evidence type="ECO:0000313" key="2">
    <source>
        <dbReference type="Proteomes" id="UP000323505"/>
    </source>
</evidence>
<dbReference type="EMBL" id="VSRQ01000012">
    <property type="protein sequence ID" value="TYK43281.1"/>
    <property type="molecule type" value="Genomic_DNA"/>
</dbReference>
<sequence length="151" mass="16653">MITTEDRTADAATGAIDPRKLLDAETFESLVRDLVEEEHENLEAATRIVGQTLVFLRACADSPGAMLSPSKRVDKGWHRFILRTHLYAEFCERVAGRFLHHDPVCTADIQSGAALARTVAALHATGFHVDDELWDVSGDCSQCHAKCYDSP</sequence>
<proteinExistence type="predicted"/>
<accession>A0A5D3F4R3</accession>
<comment type="caution">
    <text evidence="1">The sequence shown here is derived from an EMBL/GenBank/DDBJ whole genome shotgun (WGS) entry which is preliminary data.</text>
</comment>